<evidence type="ECO:0000259" key="5">
    <source>
        <dbReference type="PROSITE" id="PS50932"/>
    </source>
</evidence>
<evidence type="ECO:0000313" key="6">
    <source>
        <dbReference type="EMBL" id="PXY22961.1"/>
    </source>
</evidence>
<dbReference type="SUPFAM" id="SSF53822">
    <property type="entry name" value="Periplasmic binding protein-like I"/>
    <property type="match status" value="1"/>
</dbReference>
<dbReference type="PANTHER" id="PTHR30146">
    <property type="entry name" value="LACI-RELATED TRANSCRIPTIONAL REPRESSOR"/>
    <property type="match status" value="1"/>
</dbReference>
<dbReference type="InterPro" id="IPR028082">
    <property type="entry name" value="Peripla_BP_I"/>
</dbReference>
<dbReference type="PANTHER" id="PTHR30146:SF138">
    <property type="entry name" value="TRANSCRIPTIONAL REGULATORY PROTEIN"/>
    <property type="match status" value="1"/>
</dbReference>
<dbReference type="InterPro" id="IPR000843">
    <property type="entry name" value="HTH_LacI"/>
</dbReference>
<dbReference type="CDD" id="cd06267">
    <property type="entry name" value="PBP1_LacI_sugar_binding-like"/>
    <property type="match status" value="1"/>
</dbReference>
<dbReference type="InterPro" id="IPR010982">
    <property type="entry name" value="Lambda_DNA-bd_dom_sf"/>
</dbReference>
<evidence type="ECO:0000256" key="3">
    <source>
        <dbReference type="ARBA" id="ARBA00023163"/>
    </source>
</evidence>
<name>A0A2V4ATV6_9PSEU</name>
<dbReference type="SUPFAM" id="SSF47413">
    <property type="entry name" value="lambda repressor-like DNA-binding domains"/>
    <property type="match status" value="1"/>
</dbReference>
<protein>
    <submittedName>
        <fullName evidence="6">LacI family transcriptional regulator</fullName>
    </submittedName>
</protein>
<dbReference type="GO" id="GO:0003700">
    <property type="term" value="F:DNA-binding transcription factor activity"/>
    <property type="evidence" value="ECO:0007669"/>
    <property type="project" value="TreeGrafter"/>
</dbReference>
<dbReference type="Proteomes" id="UP000249915">
    <property type="component" value="Unassembled WGS sequence"/>
</dbReference>
<comment type="caution">
    <text evidence="6">The sequence shown here is derived from an EMBL/GenBank/DDBJ whole genome shotgun (WGS) entry which is preliminary data.</text>
</comment>
<evidence type="ECO:0000313" key="7">
    <source>
        <dbReference type="Proteomes" id="UP000249915"/>
    </source>
</evidence>
<dbReference type="CDD" id="cd01392">
    <property type="entry name" value="HTH_LacI"/>
    <property type="match status" value="1"/>
</dbReference>
<dbReference type="Gene3D" id="1.10.260.40">
    <property type="entry name" value="lambda repressor-like DNA-binding domains"/>
    <property type="match status" value="1"/>
</dbReference>
<organism evidence="6 7">
    <name type="scientific">Prauserella muralis</name>
    <dbReference type="NCBI Taxonomy" id="588067"/>
    <lineage>
        <taxon>Bacteria</taxon>
        <taxon>Bacillati</taxon>
        <taxon>Actinomycetota</taxon>
        <taxon>Actinomycetes</taxon>
        <taxon>Pseudonocardiales</taxon>
        <taxon>Pseudonocardiaceae</taxon>
        <taxon>Prauserella</taxon>
    </lineage>
</organism>
<evidence type="ECO:0000256" key="4">
    <source>
        <dbReference type="SAM" id="MobiDB-lite"/>
    </source>
</evidence>
<feature type="domain" description="HTH lacI-type" evidence="5">
    <location>
        <begin position="1"/>
        <end position="49"/>
    </location>
</feature>
<keyword evidence="1" id="KW-0805">Transcription regulation</keyword>
<dbReference type="SMART" id="SM00354">
    <property type="entry name" value="HTH_LACI"/>
    <property type="match status" value="1"/>
</dbReference>
<dbReference type="GO" id="GO:0000976">
    <property type="term" value="F:transcription cis-regulatory region binding"/>
    <property type="evidence" value="ECO:0007669"/>
    <property type="project" value="TreeGrafter"/>
</dbReference>
<accession>A0A2V4ATV6</accession>
<sequence>MAAETGLSSATVSYALRGIHVPEETQERVREAAERIGYQVDPIARALASGRTGTVGVLCSSLRDLWQQSISTALGRALLETGRYALIVDAAGDSAREAVLARRLVDDRVDAVITIPVDPRSAHWREVAEQVALISIGDALPRAKAAAEVTFDNVVGVTEALRTLSSTGHEDVLVLTPGLPSTPDRPAAEIAQRVADDLGLRARLAACPPDLDGAAAIARAALEADDRPTAIFCFADSMAYGVYAAARELDLTIPDELSVLGYDDHPMSRLLTPPLSTFQWDVPALVGAVVERAADAIDNGRRRRRKVLTPEPRPRGSVAAAPHPARLSR</sequence>
<dbReference type="AlphaFoldDB" id="A0A2V4ATV6"/>
<dbReference type="PROSITE" id="PS50932">
    <property type="entry name" value="HTH_LACI_2"/>
    <property type="match status" value="1"/>
</dbReference>
<evidence type="ECO:0000256" key="2">
    <source>
        <dbReference type="ARBA" id="ARBA00023125"/>
    </source>
</evidence>
<reference evidence="6 7" key="1">
    <citation type="submission" date="2016-07" db="EMBL/GenBank/DDBJ databases">
        <title>Draft genome sequence of Prauserella muralis DSM 45305, isolated from a mould-covered wall in an indoor environment.</title>
        <authorList>
            <person name="Ruckert C."/>
            <person name="Albersmeier A."/>
            <person name="Jiang C.-L."/>
            <person name="Jiang Y."/>
            <person name="Kalinowski J."/>
            <person name="Schneider O."/>
            <person name="Winkler A."/>
            <person name="Zotchev S.B."/>
        </authorList>
    </citation>
    <scope>NUCLEOTIDE SEQUENCE [LARGE SCALE GENOMIC DNA]</scope>
    <source>
        <strain evidence="6 7">DSM 45305</strain>
    </source>
</reference>
<dbReference type="InterPro" id="IPR046335">
    <property type="entry name" value="LacI/GalR-like_sensor"/>
</dbReference>
<evidence type="ECO:0000256" key="1">
    <source>
        <dbReference type="ARBA" id="ARBA00023015"/>
    </source>
</evidence>
<proteinExistence type="predicted"/>
<keyword evidence="3" id="KW-0804">Transcription</keyword>
<dbReference type="Gene3D" id="3.40.50.2300">
    <property type="match status" value="2"/>
</dbReference>
<dbReference type="Pfam" id="PF13377">
    <property type="entry name" value="Peripla_BP_3"/>
    <property type="match status" value="1"/>
</dbReference>
<dbReference type="EMBL" id="MASW01000005">
    <property type="protein sequence ID" value="PXY22961.1"/>
    <property type="molecule type" value="Genomic_DNA"/>
</dbReference>
<gene>
    <name evidence="6" type="ORF">BAY60_22460</name>
</gene>
<keyword evidence="7" id="KW-1185">Reference proteome</keyword>
<feature type="region of interest" description="Disordered" evidence="4">
    <location>
        <begin position="301"/>
        <end position="329"/>
    </location>
</feature>
<keyword evidence="2" id="KW-0238">DNA-binding</keyword>